<evidence type="ECO:0000313" key="2">
    <source>
        <dbReference type="EnsemblMetazoa" id="AATE011955-PA.1"/>
    </source>
</evidence>
<dbReference type="EnsemblMetazoa" id="AATE011955-RA">
    <property type="protein sequence ID" value="AATE011955-PA.1"/>
    <property type="gene ID" value="AATE011955"/>
</dbReference>
<reference evidence="2" key="1">
    <citation type="submission" date="2022-08" db="UniProtKB">
        <authorList>
            <consortium name="EnsemblMetazoa"/>
        </authorList>
    </citation>
    <scope>IDENTIFICATION</scope>
    <source>
        <strain evidence="2">EBRO</strain>
    </source>
</reference>
<accession>A0A182J5W6</accession>
<feature type="compositionally biased region" description="Low complexity" evidence="1">
    <location>
        <begin position="43"/>
        <end position="72"/>
    </location>
</feature>
<dbReference type="AlphaFoldDB" id="A0A182J5W6"/>
<feature type="region of interest" description="Disordered" evidence="1">
    <location>
        <begin position="34"/>
        <end position="88"/>
    </location>
</feature>
<proteinExistence type="predicted"/>
<name>A0A182J5W6_ANOAO</name>
<organism evidence="2">
    <name type="scientific">Anopheles atroparvus</name>
    <name type="common">European mosquito</name>
    <dbReference type="NCBI Taxonomy" id="41427"/>
    <lineage>
        <taxon>Eukaryota</taxon>
        <taxon>Metazoa</taxon>
        <taxon>Ecdysozoa</taxon>
        <taxon>Arthropoda</taxon>
        <taxon>Hexapoda</taxon>
        <taxon>Insecta</taxon>
        <taxon>Pterygota</taxon>
        <taxon>Neoptera</taxon>
        <taxon>Endopterygota</taxon>
        <taxon>Diptera</taxon>
        <taxon>Nematocera</taxon>
        <taxon>Culicoidea</taxon>
        <taxon>Culicidae</taxon>
        <taxon>Anophelinae</taxon>
        <taxon>Anopheles</taxon>
    </lineage>
</organism>
<sequence>LDDGRVPSRPVQGNAHVQPRVGCGSLRALRAGSAGPAHVRRCPAGSGATGGSPTSAAAGGATRVGRRSPSAPNRRRSPGPTAAITPHRRAALPGATSATHRVANANSIGENPPEIANSNRPALLSGLGLPLLRTSIARKTNAMEEFNRMQNPKKKDVPKGSFVGHKYKINFVG</sequence>
<dbReference type="VEuPathDB" id="VectorBase:AATE011955"/>
<protein>
    <submittedName>
        <fullName evidence="2">Uncharacterized protein</fullName>
    </submittedName>
</protein>
<evidence type="ECO:0000256" key="1">
    <source>
        <dbReference type="SAM" id="MobiDB-lite"/>
    </source>
</evidence>